<dbReference type="PIRSF" id="PIRSF006755">
    <property type="entry name" value="DTB_synth"/>
    <property type="match status" value="1"/>
</dbReference>
<dbReference type="CDD" id="cd03109">
    <property type="entry name" value="DTBS"/>
    <property type="match status" value="1"/>
</dbReference>
<dbReference type="GO" id="GO:0042803">
    <property type="term" value="F:protein homodimerization activity"/>
    <property type="evidence" value="ECO:0007669"/>
    <property type="project" value="UniProtKB-ARBA"/>
</dbReference>
<keyword evidence="5 8" id="KW-0093">Biotin biosynthesis</keyword>
<dbReference type="InterPro" id="IPR027417">
    <property type="entry name" value="P-loop_NTPase"/>
</dbReference>
<proteinExistence type="inferred from homology"/>
<gene>
    <name evidence="8" type="primary">bioD</name>
    <name evidence="9" type="ORF">SAMN06296058_2232</name>
</gene>
<dbReference type="NCBIfam" id="TIGR00347">
    <property type="entry name" value="bioD"/>
    <property type="match status" value="1"/>
</dbReference>
<dbReference type="SUPFAM" id="SSF52540">
    <property type="entry name" value="P-loop containing nucleoside triphosphate hydrolases"/>
    <property type="match status" value="1"/>
</dbReference>
<organism evidence="9 10">
    <name type="scientific">Pseudoxanthomonas indica</name>
    <dbReference type="NCBI Taxonomy" id="428993"/>
    <lineage>
        <taxon>Bacteria</taxon>
        <taxon>Pseudomonadati</taxon>
        <taxon>Pseudomonadota</taxon>
        <taxon>Gammaproteobacteria</taxon>
        <taxon>Lysobacterales</taxon>
        <taxon>Lysobacteraceae</taxon>
        <taxon>Pseudoxanthomonas</taxon>
    </lineage>
</organism>
<accession>A0A1T5LAY7</accession>
<keyword evidence="7 8" id="KW-0460">Magnesium</keyword>
<comment type="catalytic activity">
    <reaction evidence="8">
        <text>(7R,8S)-7,8-diammoniononanoate + CO2 + ATP = (4R,5S)-dethiobiotin + ADP + phosphate + 3 H(+)</text>
        <dbReference type="Rhea" id="RHEA:15805"/>
        <dbReference type="ChEBI" id="CHEBI:15378"/>
        <dbReference type="ChEBI" id="CHEBI:16526"/>
        <dbReference type="ChEBI" id="CHEBI:30616"/>
        <dbReference type="ChEBI" id="CHEBI:43474"/>
        <dbReference type="ChEBI" id="CHEBI:149469"/>
        <dbReference type="ChEBI" id="CHEBI:149473"/>
        <dbReference type="ChEBI" id="CHEBI:456216"/>
        <dbReference type="EC" id="6.3.3.3"/>
    </reaction>
</comment>
<dbReference type="GO" id="GO:0000287">
    <property type="term" value="F:magnesium ion binding"/>
    <property type="evidence" value="ECO:0007669"/>
    <property type="project" value="UniProtKB-UniRule"/>
</dbReference>
<comment type="subunit">
    <text evidence="8">Homodimer.</text>
</comment>
<evidence type="ECO:0000256" key="8">
    <source>
        <dbReference type="HAMAP-Rule" id="MF_00336"/>
    </source>
</evidence>
<feature type="binding site" evidence="8">
    <location>
        <position position="54"/>
    </location>
    <ligand>
        <name>Mg(2+)</name>
        <dbReference type="ChEBI" id="CHEBI:18420"/>
    </ligand>
</feature>
<feature type="binding site" evidence="8">
    <location>
        <begin position="175"/>
        <end position="176"/>
    </location>
    <ligand>
        <name>ATP</name>
        <dbReference type="ChEBI" id="CHEBI:30616"/>
    </ligand>
</feature>
<dbReference type="Pfam" id="PF13500">
    <property type="entry name" value="AAA_26"/>
    <property type="match status" value="1"/>
</dbReference>
<keyword evidence="10" id="KW-1185">Reference proteome</keyword>
<dbReference type="STRING" id="428993.SAMN06296058_2232"/>
<dbReference type="InterPro" id="IPR004472">
    <property type="entry name" value="DTB_synth_BioD"/>
</dbReference>
<comment type="similarity">
    <text evidence="8">Belongs to the dethiobiotin synthetase family.</text>
</comment>
<evidence type="ECO:0000256" key="6">
    <source>
        <dbReference type="ARBA" id="ARBA00022840"/>
    </source>
</evidence>
<dbReference type="FunFam" id="3.40.50.300:FF:000292">
    <property type="entry name" value="ATP-dependent dethiobiotin synthetase BioD"/>
    <property type="match status" value="1"/>
</dbReference>
<dbReference type="OrthoDB" id="9802097at2"/>
<evidence type="ECO:0000256" key="2">
    <source>
        <dbReference type="ARBA" id="ARBA00022598"/>
    </source>
</evidence>
<dbReference type="EC" id="6.3.3.3" evidence="8"/>
<evidence type="ECO:0000256" key="5">
    <source>
        <dbReference type="ARBA" id="ARBA00022756"/>
    </source>
</evidence>
<dbReference type="PANTHER" id="PTHR43210">
    <property type="entry name" value="DETHIOBIOTIN SYNTHETASE"/>
    <property type="match status" value="1"/>
</dbReference>
<comment type="function">
    <text evidence="8">Catalyzes a mechanistically unusual reaction, the ATP-dependent insertion of CO2 between the N7 and N8 nitrogen atoms of 7,8-diaminopelargonic acid (DAPA, also called 7,8-diammoniononanoate) to form a ureido ring.</text>
</comment>
<reference evidence="9 10" key="1">
    <citation type="submission" date="2017-02" db="EMBL/GenBank/DDBJ databases">
        <authorList>
            <person name="Peterson S.W."/>
        </authorList>
    </citation>
    <scope>NUCLEOTIDE SEQUENCE [LARGE SCALE GENOMIC DNA]</scope>
    <source>
        <strain evidence="9 10">P15</strain>
    </source>
</reference>
<keyword evidence="3 8" id="KW-0479">Metal-binding</keyword>
<protein>
    <recommendedName>
        <fullName evidence="8">ATP-dependent dethiobiotin synthetase BioD</fullName>
        <ecNumber evidence="8">6.3.3.3</ecNumber>
    </recommendedName>
    <alternativeName>
        <fullName evidence="8">DTB synthetase</fullName>
        <shortName evidence="8">DTBS</shortName>
    </alternativeName>
    <alternativeName>
        <fullName evidence="8">Dethiobiotin synthase</fullName>
    </alternativeName>
</protein>
<name>A0A1T5LAY7_9GAMM</name>
<comment type="pathway">
    <text evidence="8">Cofactor biosynthesis; biotin biosynthesis; biotin from 7,8-diaminononanoate: step 1/2.</text>
</comment>
<evidence type="ECO:0000256" key="1">
    <source>
        <dbReference type="ARBA" id="ARBA00022490"/>
    </source>
</evidence>
<dbReference type="UniPathway" id="UPA00078">
    <property type="reaction ID" value="UER00161"/>
</dbReference>
<feature type="binding site" evidence="8">
    <location>
        <position position="115"/>
    </location>
    <ligand>
        <name>Mg(2+)</name>
        <dbReference type="ChEBI" id="CHEBI:18420"/>
    </ligand>
</feature>
<keyword evidence="4 8" id="KW-0547">Nucleotide-binding</keyword>
<dbReference type="GO" id="GO:0009102">
    <property type="term" value="P:biotin biosynthetic process"/>
    <property type="evidence" value="ECO:0007669"/>
    <property type="project" value="UniProtKB-UniRule"/>
</dbReference>
<evidence type="ECO:0000313" key="10">
    <source>
        <dbReference type="Proteomes" id="UP000190341"/>
    </source>
</evidence>
<feature type="binding site" evidence="8">
    <location>
        <position position="41"/>
    </location>
    <ligand>
        <name>substrate</name>
    </ligand>
</feature>
<dbReference type="Gene3D" id="3.40.50.300">
    <property type="entry name" value="P-loop containing nucleotide triphosphate hydrolases"/>
    <property type="match status" value="1"/>
</dbReference>
<sequence>MRSFFVTGTDTGVGKTRVSCVLLHALRQRGLRAVGMKPLASGSEPSADDWRNDDALQLLAASEPKPAYADLNPYALPAPLAPEIAAREAGVIIETARMRQAFERLQAMADTVVVEGVGGWAAPLAPDLDQLDLVREFRLPVVLVVGMRLGCLNHARLTARAIAADGIELMGWIANEVDPEMQRRDENFELLCGRMEAPCWGRLPYQREGNPAESASRIRLD</sequence>
<dbReference type="EMBL" id="FUZV01000002">
    <property type="protein sequence ID" value="SKC73207.1"/>
    <property type="molecule type" value="Genomic_DNA"/>
</dbReference>
<dbReference type="GO" id="GO:0005524">
    <property type="term" value="F:ATP binding"/>
    <property type="evidence" value="ECO:0007669"/>
    <property type="project" value="UniProtKB-UniRule"/>
</dbReference>
<keyword evidence="1 8" id="KW-0963">Cytoplasm</keyword>
<evidence type="ECO:0000256" key="7">
    <source>
        <dbReference type="ARBA" id="ARBA00022842"/>
    </source>
</evidence>
<feature type="binding site" evidence="8">
    <location>
        <begin position="115"/>
        <end position="118"/>
    </location>
    <ligand>
        <name>ATP</name>
        <dbReference type="ChEBI" id="CHEBI:30616"/>
    </ligand>
</feature>
<feature type="binding site" evidence="8">
    <location>
        <position position="16"/>
    </location>
    <ligand>
        <name>Mg(2+)</name>
        <dbReference type="ChEBI" id="CHEBI:18420"/>
    </ligand>
</feature>
<dbReference type="PANTHER" id="PTHR43210:SF5">
    <property type="entry name" value="DETHIOBIOTIN SYNTHETASE"/>
    <property type="match status" value="1"/>
</dbReference>
<dbReference type="Proteomes" id="UP000190341">
    <property type="component" value="Unassembled WGS sequence"/>
</dbReference>
<evidence type="ECO:0000256" key="3">
    <source>
        <dbReference type="ARBA" id="ARBA00022723"/>
    </source>
</evidence>
<evidence type="ECO:0000313" key="9">
    <source>
        <dbReference type="EMBL" id="SKC73207.1"/>
    </source>
</evidence>
<evidence type="ECO:0000256" key="4">
    <source>
        <dbReference type="ARBA" id="ARBA00022741"/>
    </source>
</evidence>
<dbReference type="HAMAP" id="MF_00336">
    <property type="entry name" value="BioD"/>
    <property type="match status" value="1"/>
</dbReference>
<dbReference type="AlphaFoldDB" id="A0A1T5LAY7"/>
<keyword evidence="6 8" id="KW-0067">ATP-binding</keyword>
<keyword evidence="2 8" id="KW-0436">Ligase</keyword>
<comment type="subcellular location">
    <subcellularLocation>
        <location evidence="8">Cytoplasm</location>
    </subcellularLocation>
</comment>
<dbReference type="RefSeq" id="WP_079724612.1">
    <property type="nucleotide sequence ID" value="NZ_BMCL01000001.1"/>
</dbReference>
<feature type="active site" evidence="8">
    <location>
        <position position="37"/>
    </location>
</feature>
<feature type="binding site" evidence="8">
    <location>
        <position position="54"/>
    </location>
    <ligand>
        <name>ATP</name>
        <dbReference type="ChEBI" id="CHEBI:30616"/>
    </ligand>
</feature>
<comment type="caution">
    <text evidence="8">Lacks conserved residue(s) required for the propagation of feature annotation.</text>
</comment>
<dbReference type="GO" id="GO:0004141">
    <property type="term" value="F:dethiobiotin synthase activity"/>
    <property type="evidence" value="ECO:0007669"/>
    <property type="project" value="UniProtKB-UniRule"/>
</dbReference>
<comment type="cofactor">
    <cofactor evidence="8">
        <name>Mg(2+)</name>
        <dbReference type="ChEBI" id="CHEBI:18420"/>
    </cofactor>
</comment>
<dbReference type="GO" id="GO:0005829">
    <property type="term" value="C:cytosol"/>
    <property type="evidence" value="ECO:0007669"/>
    <property type="project" value="TreeGrafter"/>
</dbReference>